<dbReference type="EMBL" id="CAJNIZ010015396">
    <property type="protein sequence ID" value="CAE7372567.1"/>
    <property type="molecule type" value="Genomic_DNA"/>
</dbReference>
<evidence type="ECO:0000313" key="2">
    <source>
        <dbReference type="Proteomes" id="UP000649617"/>
    </source>
</evidence>
<proteinExistence type="predicted"/>
<reference evidence="1" key="1">
    <citation type="submission" date="2021-02" db="EMBL/GenBank/DDBJ databases">
        <authorList>
            <person name="Dougan E. K."/>
            <person name="Rhodes N."/>
            <person name="Thang M."/>
            <person name="Chan C."/>
        </authorList>
    </citation>
    <scope>NUCLEOTIDE SEQUENCE</scope>
</reference>
<dbReference type="AlphaFoldDB" id="A0A812QH59"/>
<gene>
    <name evidence="1" type="ORF">SPIL2461_LOCUS9031</name>
</gene>
<keyword evidence="2" id="KW-1185">Reference proteome</keyword>
<organism evidence="1 2">
    <name type="scientific">Symbiodinium pilosum</name>
    <name type="common">Dinoflagellate</name>
    <dbReference type="NCBI Taxonomy" id="2952"/>
    <lineage>
        <taxon>Eukaryota</taxon>
        <taxon>Sar</taxon>
        <taxon>Alveolata</taxon>
        <taxon>Dinophyceae</taxon>
        <taxon>Suessiales</taxon>
        <taxon>Symbiodiniaceae</taxon>
        <taxon>Symbiodinium</taxon>
    </lineage>
</organism>
<evidence type="ECO:0000313" key="1">
    <source>
        <dbReference type="EMBL" id="CAE7372567.1"/>
    </source>
</evidence>
<accession>A0A812QH59</accession>
<dbReference type="OrthoDB" id="436435at2759"/>
<sequence>EENGEFSSFSSVLKEPAPIDLQAALCKGWARPEEEGFVNHVISQESAPLRTLYAQVQLSDVPSCNPLHGLPDSIHGRHLVAVLQALRLMLREVRARKAELDRGTVWNPREGLKPLPGSFIEQMRAEAASLHDVQEEKDAWWDSQPDYAPSDASMRSAILMSADVDMIGFMCLAWNVSTLCVSAKIFSRSGCDATILLHHRTIIPRPRAMKDFELCKVVGLPSKLGCP</sequence>
<protein>
    <submittedName>
        <fullName evidence="1">Uncharacterized protein</fullName>
    </submittedName>
</protein>
<dbReference type="Proteomes" id="UP000649617">
    <property type="component" value="Unassembled WGS sequence"/>
</dbReference>
<name>A0A812QH59_SYMPI</name>
<feature type="non-terminal residue" evidence="1">
    <location>
        <position position="1"/>
    </location>
</feature>
<comment type="caution">
    <text evidence="1">The sequence shown here is derived from an EMBL/GenBank/DDBJ whole genome shotgun (WGS) entry which is preliminary data.</text>
</comment>